<organism evidence="1 2">
    <name type="scientific">Spirosoma endophyticum</name>
    <dbReference type="NCBI Taxonomy" id="662367"/>
    <lineage>
        <taxon>Bacteria</taxon>
        <taxon>Pseudomonadati</taxon>
        <taxon>Bacteroidota</taxon>
        <taxon>Cytophagia</taxon>
        <taxon>Cytophagales</taxon>
        <taxon>Cytophagaceae</taxon>
        <taxon>Spirosoma</taxon>
    </lineage>
</organism>
<dbReference type="AlphaFoldDB" id="A0A1I2F606"/>
<evidence type="ECO:0000313" key="1">
    <source>
        <dbReference type="EMBL" id="SFF00605.1"/>
    </source>
</evidence>
<evidence type="ECO:0000313" key="2">
    <source>
        <dbReference type="Proteomes" id="UP000198598"/>
    </source>
</evidence>
<sequence length="72" mass="8106">MYPSCGTRLILLTCKGRNWAINSIGRDFLSIPNRFFTFQGFSDIFGDVFAPSYLTTDEEGDEVLIPPLESPK</sequence>
<name>A0A1I2F606_9BACT</name>
<reference evidence="1 2" key="1">
    <citation type="submission" date="2016-10" db="EMBL/GenBank/DDBJ databases">
        <authorList>
            <person name="de Groot N.N."/>
        </authorList>
    </citation>
    <scope>NUCLEOTIDE SEQUENCE [LARGE SCALE GENOMIC DNA]</scope>
    <source>
        <strain evidence="1 2">DSM 26130</strain>
    </source>
</reference>
<accession>A0A1I2F606</accession>
<dbReference type="Proteomes" id="UP000198598">
    <property type="component" value="Unassembled WGS sequence"/>
</dbReference>
<proteinExistence type="predicted"/>
<dbReference type="EMBL" id="FOLQ01000024">
    <property type="protein sequence ID" value="SFF00605.1"/>
    <property type="molecule type" value="Genomic_DNA"/>
</dbReference>
<gene>
    <name evidence="1" type="ORF">SAMN05216167_12473</name>
</gene>
<protein>
    <submittedName>
        <fullName evidence="1">Uncharacterized protein</fullName>
    </submittedName>
</protein>
<keyword evidence="2" id="KW-1185">Reference proteome</keyword>